<name>A0A9X0BN94_9EURO</name>
<dbReference type="FunFam" id="1.25.40.570:FF:000022">
    <property type="entry name" value="COP9 signalosome complex subunit 1"/>
    <property type="match status" value="1"/>
</dbReference>
<feature type="compositionally biased region" description="Polar residues" evidence="10">
    <location>
        <begin position="20"/>
        <end position="37"/>
    </location>
</feature>
<reference evidence="12" key="1">
    <citation type="submission" date="2022-12" db="EMBL/GenBank/DDBJ databases">
        <authorList>
            <person name="Petersen C."/>
        </authorList>
    </citation>
    <scope>NUCLEOTIDE SEQUENCE</scope>
    <source>
        <strain evidence="12">IBT 30728</strain>
    </source>
</reference>
<organism evidence="12 13">
    <name type="scientific">Penicillium diatomitis</name>
    <dbReference type="NCBI Taxonomy" id="2819901"/>
    <lineage>
        <taxon>Eukaryota</taxon>
        <taxon>Fungi</taxon>
        <taxon>Dikarya</taxon>
        <taxon>Ascomycota</taxon>
        <taxon>Pezizomycotina</taxon>
        <taxon>Eurotiomycetes</taxon>
        <taxon>Eurotiomycetidae</taxon>
        <taxon>Eurotiales</taxon>
        <taxon>Aspergillaceae</taxon>
        <taxon>Penicillium</taxon>
    </lineage>
</organism>
<dbReference type="RefSeq" id="XP_056786881.1">
    <property type="nucleotide sequence ID" value="XM_056937789.1"/>
</dbReference>
<comment type="caution">
    <text evidence="12">The sequence shown here is derived from an EMBL/GenBank/DDBJ whole genome shotgun (WGS) entry which is preliminary data.</text>
</comment>
<evidence type="ECO:0000256" key="9">
    <source>
        <dbReference type="SAM" id="Coils"/>
    </source>
</evidence>
<comment type="similarity">
    <text evidence="3">Belongs to the CSN1 family.</text>
</comment>
<keyword evidence="9" id="KW-0175">Coiled coil</keyword>
<accession>A0A9X0BN94</accession>
<protein>
    <recommendedName>
        <fullName evidence="8">COP9 signalosome complex subunit 1</fullName>
    </recommendedName>
</protein>
<dbReference type="SMART" id="SM00088">
    <property type="entry name" value="PINT"/>
    <property type="match status" value="1"/>
</dbReference>
<evidence type="ECO:0000256" key="4">
    <source>
        <dbReference type="ARBA" id="ARBA00011098"/>
    </source>
</evidence>
<dbReference type="EMBL" id="JAPWDQ010000012">
    <property type="protein sequence ID" value="KAJ5475123.1"/>
    <property type="molecule type" value="Genomic_DNA"/>
</dbReference>
<reference evidence="12" key="2">
    <citation type="journal article" date="2023" name="IMA Fungus">
        <title>Comparative genomic study of the Penicillium genus elucidates a diverse pangenome and 15 lateral gene transfer events.</title>
        <authorList>
            <person name="Petersen C."/>
            <person name="Sorensen T."/>
            <person name="Nielsen M.R."/>
            <person name="Sondergaard T.E."/>
            <person name="Sorensen J.L."/>
            <person name="Fitzpatrick D.A."/>
            <person name="Frisvad J.C."/>
            <person name="Nielsen K.L."/>
        </authorList>
    </citation>
    <scope>NUCLEOTIDE SEQUENCE</scope>
    <source>
        <strain evidence="12">IBT 30728</strain>
    </source>
</reference>
<dbReference type="PROSITE" id="PS50250">
    <property type="entry name" value="PCI"/>
    <property type="match status" value="1"/>
</dbReference>
<evidence type="ECO:0000256" key="1">
    <source>
        <dbReference type="ARBA" id="ARBA00004123"/>
    </source>
</evidence>
<dbReference type="Proteomes" id="UP001148312">
    <property type="component" value="Unassembled WGS sequence"/>
</dbReference>
<comment type="subcellular location">
    <subcellularLocation>
        <location evidence="2">Cytoplasm</location>
    </subcellularLocation>
    <subcellularLocation>
        <location evidence="1">Nucleus</location>
    </subcellularLocation>
</comment>
<evidence type="ECO:0000259" key="11">
    <source>
        <dbReference type="PROSITE" id="PS50250"/>
    </source>
</evidence>
<keyword evidence="5" id="KW-0963">Cytoplasm</keyword>
<evidence type="ECO:0000256" key="7">
    <source>
        <dbReference type="ARBA" id="ARBA00023242"/>
    </source>
</evidence>
<keyword evidence="6" id="KW-0736">Signalosome</keyword>
<dbReference type="GO" id="GO:0005737">
    <property type="term" value="C:cytoplasm"/>
    <property type="evidence" value="ECO:0007669"/>
    <property type="project" value="UniProtKB-SubCell"/>
</dbReference>
<evidence type="ECO:0000256" key="5">
    <source>
        <dbReference type="ARBA" id="ARBA00022490"/>
    </source>
</evidence>
<evidence type="ECO:0000313" key="13">
    <source>
        <dbReference type="Proteomes" id="UP001148312"/>
    </source>
</evidence>
<dbReference type="PANTHER" id="PTHR14145">
    <property type="entry name" value="26S PROTESOME SUBUNIT 6"/>
    <property type="match status" value="1"/>
</dbReference>
<evidence type="ECO:0000256" key="3">
    <source>
        <dbReference type="ARBA" id="ARBA00008793"/>
    </source>
</evidence>
<evidence type="ECO:0000256" key="10">
    <source>
        <dbReference type="SAM" id="MobiDB-lite"/>
    </source>
</evidence>
<feature type="region of interest" description="Disordered" evidence="10">
    <location>
        <begin position="468"/>
        <end position="494"/>
    </location>
</feature>
<dbReference type="InterPro" id="IPR000717">
    <property type="entry name" value="PCI_dom"/>
</dbReference>
<evidence type="ECO:0000256" key="6">
    <source>
        <dbReference type="ARBA" id="ARBA00022790"/>
    </source>
</evidence>
<dbReference type="InterPro" id="IPR019585">
    <property type="entry name" value="Rpn7/CSN1"/>
</dbReference>
<evidence type="ECO:0000256" key="8">
    <source>
        <dbReference type="ARBA" id="ARBA00067814"/>
    </source>
</evidence>
<comment type="subunit">
    <text evidence="4">Component of the COP9 signalosome (CSN) complex.</text>
</comment>
<dbReference type="AlphaFoldDB" id="A0A9X0BN94"/>
<dbReference type="Pfam" id="PF01399">
    <property type="entry name" value="PCI"/>
    <property type="match status" value="1"/>
</dbReference>
<evidence type="ECO:0000313" key="12">
    <source>
        <dbReference type="EMBL" id="KAJ5475123.1"/>
    </source>
</evidence>
<dbReference type="Gene3D" id="1.25.40.570">
    <property type="match status" value="1"/>
</dbReference>
<keyword evidence="7" id="KW-0539">Nucleus</keyword>
<feature type="domain" description="PCI" evidence="11">
    <location>
        <begin position="248"/>
        <end position="429"/>
    </location>
</feature>
<dbReference type="GO" id="GO:0008180">
    <property type="term" value="C:COP9 signalosome"/>
    <property type="evidence" value="ECO:0007669"/>
    <property type="project" value="UniProtKB-KW"/>
</dbReference>
<keyword evidence="13" id="KW-1185">Reference proteome</keyword>
<sequence>MDTLPDAFPSQGRSAAPFASASQSTSNQGFPAPTENTEPAPRIKVHDPPKFDLESYIANYVGRTRFNRLYLIGTTSTVLSTEALKLAIAEAKSGKDVGRYEKAVRALAEVAPTEPEATLDTAWVQKVQRQVQAQSERLEQELRGYKNNLIKESIRMGNEDIGNHYYETGDLVAASKAYTRMRDYCTTPNHIASMLFKLVNVSVERGDWLAVQSNVHRLRTAQSKPEDQQKNQPKVSAALGLAQMHSGAYLDAANSFLATDMSLSDTFNEVLTANDVAVYGGLCAMASMDRETLQRRVLDNGLFRNFLELEPQIRRAVAFFCNSKFRPCLDILESYRTDYLLDLHLQRHVSDLYHSIRTKAIKQYLVPFSRVTLASMATIFAPEVIGGEAQPTSVSSPFVQEIIQLIQKGVLEARLDLEKNVLVSNKSDLRTEVQEQALESLRAFNQEAHLRILRASVLQAGLEVRDAEAEKRMRKQQGPPGRASERLARGATRA</sequence>
<feature type="region of interest" description="Disordered" evidence="10">
    <location>
        <begin position="1"/>
        <end position="47"/>
    </location>
</feature>
<dbReference type="Pfam" id="PF10602">
    <property type="entry name" value="RPN7"/>
    <property type="match status" value="1"/>
</dbReference>
<dbReference type="GeneID" id="81628039"/>
<proteinExistence type="inferred from homology"/>
<dbReference type="InterPro" id="IPR045135">
    <property type="entry name" value="Rpn7_N"/>
</dbReference>
<evidence type="ECO:0000256" key="2">
    <source>
        <dbReference type="ARBA" id="ARBA00004496"/>
    </source>
</evidence>
<feature type="coiled-coil region" evidence="9">
    <location>
        <begin position="128"/>
        <end position="155"/>
    </location>
</feature>
<gene>
    <name evidence="12" type="ORF">N7539_008189</name>
</gene>
<dbReference type="PANTHER" id="PTHR14145:SF2">
    <property type="entry name" value="COP9 SIGNALOSOME COMPLEX SUBUNIT 1"/>
    <property type="match status" value="1"/>
</dbReference>